<feature type="transmembrane region" description="Helical" evidence="2">
    <location>
        <begin position="25"/>
        <end position="51"/>
    </location>
</feature>
<evidence type="ECO:0000256" key="1">
    <source>
        <dbReference type="ARBA" id="ARBA00006803"/>
    </source>
</evidence>
<evidence type="ECO:0000256" key="2">
    <source>
        <dbReference type="SAM" id="Phobius"/>
    </source>
</evidence>
<keyword evidence="2" id="KW-0472">Membrane</keyword>
<dbReference type="AlphaFoldDB" id="A0A7I4XZF6"/>
<organism evidence="3 4">
    <name type="scientific">Haemonchus contortus</name>
    <name type="common">Barber pole worm</name>
    <dbReference type="NCBI Taxonomy" id="6289"/>
    <lineage>
        <taxon>Eukaryota</taxon>
        <taxon>Metazoa</taxon>
        <taxon>Ecdysozoa</taxon>
        <taxon>Nematoda</taxon>
        <taxon>Chromadorea</taxon>
        <taxon>Rhabditida</taxon>
        <taxon>Rhabditina</taxon>
        <taxon>Rhabditomorpha</taxon>
        <taxon>Strongyloidea</taxon>
        <taxon>Trichostrongylidae</taxon>
        <taxon>Haemonchus</taxon>
    </lineage>
</organism>
<keyword evidence="2" id="KW-0812">Transmembrane</keyword>
<keyword evidence="3" id="KW-1185">Reference proteome</keyword>
<dbReference type="PANTHER" id="PTHR23128">
    <property type="entry name" value="SERPENTINE RECEPTOR, CLASS E (EPSILON)-RELATED"/>
    <property type="match status" value="1"/>
</dbReference>
<dbReference type="OMA" id="YQEGWIA"/>
<dbReference type="InterPro" id="IPR004151">
    <property type="entry name" value="7TM_GPCR_serpentine_rcpt_Sre"/>
</dbReference>
<reference evidence="4" key="1">
    <citation type="submission" date="2020-12" db="UniProtKB">
        <authorList>
            <consortium name="WormBaseParasite"/>
        </authorList>
    </citation>
    <scope>IDENTIFICATION</scope>
    <source>
        <strain evidence="4">MHco3</strain>
    </source>
</reference>
<dbReference type="OrthoDB" id="10501086at2759"/>
<protein>
    <submittedName>
        <fullName evidence="4">G_PROTEIN_RECEP_F1_2 domain-containing protein</fullName>
    </submittedName>
</protein>
<dbReference type="PANTHER" id="PTHR23128:SF132">
    <property type="entry name" value="SERPENTINE RECEPTOR, CLASS E (EPSILON)-RELATED"/>
    <property type="match status" value="1"/>
</dbReference>
<comment type="similarity">
    <text evidence="1">Belongs to the nematode receptor-like protein sre family.</text>
</comment>
<dbReference type="Proteomes" id="UP000025227">
    <property type="component" value="Unplaced"/>
</dbReference>
<feature type="transmembrane region" description="Helical" evidence="2">
    <location>
        <begin position="118"/>
        <end position="137"/>
    </location>
</feature>
<dbReference type="GO" id="GO:0007606">
    <property type="term" value="P:sensory perception of chemical stimulus"/>
    <property type="evidence" value="ECO:0007669"/>
    <property type="project" value="InterPro"/>
</dbReference>
<proteinExistence type="inferred from homology"/>
<dbReference type="Pfam" id="PF03125">
    <property type="entry name" value="Sre"/>
    <property type="match status" value="1"/>
</dbReference>
<dbReference type="GO" id="GO:0016020">
    <property type="term" value="C:membrane"/>
    <property type="evidence" value="ECO:0007669"/>
    <property type="project" value="InterPro"/>
</dbReference>
<name>A0A7I4XZF6_HAECO</name>
<sequence length="317" mass="35709">MIKVAIGNNNFTLSLVSSKPLGCPIFWTLVAIELLAICFSLAFLPTVIRAFNKTSLFHKNLVRITQLEKLLHGVLLVTACFVRLWCLNLMILYLPAVIIERIFASKYINDYEKYPRPWIHRIIIPLAVIISAISAFNDVLGRINPVIITTAAALFFVAYCVAYVILFRRDLRRMRALDKGLYHEDTAYTLSTKFQLKENLRMMKVLTQLSLMWTTSSVISCCSFALAKTVLAHLLYWNQMSHQIVDVSVAISFVIITSVFAVNLGVAANIGSFFRKKPSIGTGIESRALSDHRGASDAYFIQLTRSWKVAAKPERPA</sequence>
<keyword evidence="2" id="KW-1133">Transmembrane helix</keyword>
<dbReference type="WBParaSite" id="HCON_00034748-00001">
    <property type="protein sequence ID" value="HCON_00034748-00001"/>
    <property type="gene ID" value="HCON_00034748"/>
</dbReference>
<feature type="transmembrane region" description="Helical" evidence="2">
    <location>
        <begin position="247"/>
        <end position="270"/>
    </location>
</feature>
<feature type="transmembrane region" description="Helical" evidence="2">
    <location>
        <begin position="71"/>
        <end position="97"/>
    </location>
</feature>
<accession>A0A7I4XZF6</accession>
<feature type="transmembrane region" description="Helical" evidence="2">
    <location>
        <begin position="205"/>
        <end position="227"/>
    </location>
</feature>
<evidence type="ECO:0000313" key="3">
    <source>
        <dbReference type="Proteomes" id="UP000025227"/>
    </source>
</evidence>
<evidence type="ECO:0000313" key="4">
    <source>
        <dbReference type="WBParaSite" id="HCON_00034748-00001"/>
    </source>
</evidence>
<feature type="transmembrane region" description="Helical" evidence="2">
    <location>
        <begin position="143"/>
        <end position="166"/>
    </location>
</feature>